<keyword evidence="2" id="KW-1185">Reference proteome</keyword>
<dbReference type="PANTHER" id="PTHR35145">
    <property type="entry name" value="CYTOPLASMIC PROTEIN-RELATED"/>
    <property type="match status" value="1"/>
</dbReference>
<proteinExistence type="predicted"/>
<dbReference type="SUPFAM" id="SSF142906">
    <property type="entry name" value="YjbR-like"/>
    <property type="match status" value="1"/>
</dbReference>
<evidence type="ECO:0000313" key="2">
    <source>
        <dbReference type="Proteomes" id="UP001241656"/>
    </source>
</evidence>
<reference evidence="1 2" key="1">
    <citation type="submission" date="2023-05" db="EMBL/GenBank/DDBJ databases">
        <title>Genomic insight into Chryseobacterium sp. wdc7 isolated forest soil (Gotjawal).</title>
        <authorList>
            <person name="Park S.-J."/>
        </authorList>
    </citation>
    <scope>NUCLEOTIDE SEQUENCE [LARGE SCALE GENOMIC DNA]</scope>
    <source>
        <strain evidence="2">wdc7</strain>
    </source>
</reference>
<dbReference type="PANTHER" id="PTHR35145:SF1">
    <property type="entry name" value="CYTOPLASMIC PROTEIN"/>
    <property type="match status" value="1"/>
</dbReference>
<dbReference type="InterPro" id="IPR058532">
    <property type="entry name" value="YjbR/MT2646/Rv2570-like"/>
</dbReference>
<accession>A0ABY8RGS3</accession>
<dbReference type="EMBL" id="CP124855">
    <property type="protein sequence ID" value="WHF52209.1"/>
    <property type="molecule type" value="Genomic_DNA"/>
</dbReference>
<dbReference type="Gene3D" id="3.90.1150.30">
    <property type="match status" value="1"/>
</dbReference>
<dbReference type="InterPro" id="IPR038056">
    <property type="entry name" value="YjbR-like_sf"/>
</dbReference>
<protein>
    <submittedName>
        <fullName evidence="1">MmcQ/YjbR family DNA-binding protein</fullName>
    </submittedName>
</protein>
<dbReference type="GO" id="GO:0003677">
    <property type="term" value="F:DNA binding"/>
    <property type="evidence" value="ECO:0007669"/>
    <property type="project" value="UniProtKB-KW"/>
</dbReference>
<gene>
    <name evidence="1" type="ORF">QGN23_02780</name>
</gene>
<keyword evidence="1" id="KW-0238">DNA-binding</keyword>
<dbReference type="InterPro" id="IPR007351">
    <property type="entry name" value="YjbR"/>
</dbReference>
<organism evidence="1 2">
    <name type="scientific">Chryseobacterium gotjawalense</name>
    <dbReference type="NCBI Taxonomy" id="3042315"/>
    <lineage>
        <taxon>Bacteria</taxon>
        <taxon>Pseudomonadati</taxon>
        <taxon>Bacteroidota</taxon>
        <taxon>Flavobacteriia</taxon>
        <taxon>Flavobacteriales</taxon>
        <taxon>Weeksellaceae</taxon>
        <taxon>Chryseobacterium group</taxon>
        <taxon>Chryseobacterium</taxon>
    </lineage>
</organism>
<dbReference type="RefSeq" id="WP_282905512.1">
    <property type="nucleotide sequence ID" value="NZ_CP124855.1"/>
</dbReference>
<name>A0ABY8RGS3_9FLAO</name>
<evidence type="ECO:0000313" key="1">
    <source>
        <dbReference type="EMBL" id="WHF52209.1"/>
    </source>
</evidence>
<sequence length="118" mass="13804">MDITEILEYCQLKKGVEETFPFNPETLVLKVAGKMFALIPLDKQPLSIALKTDPEWSEELREKHPQITGAYHMNKTHWNSVVCEGLKRDLIYKLIDHSYDLIVQSLTKRKREELLNSY</sequence>
<dbReference type="Pfam" id="PF04237">
    <property type="entry name" value="YjbR"/>
    <property type="match status" value="1"/>
</dbReference>
<dbReference type="Proteomes" id="UP001241656">
    <property type="component" value="Chromosome"/>
</dbReference>